<dbReference type="OrthoDB" id="1844152at2759"/>
<keyword evidence="4 8" id="KW-0560">Oxidoreductase</keyword>
<feature type="binding site" description="axial binding residue" evidence="7">
    <location>
        <position position="457"/>
    </location>
    <ligand>
        <name>heme</name>
        <dbReference type="ChEBI" id="CHEBI:30413"/>
    </ligand>
    <ligandPart>
        <name>Fe</name>
        <dbReference type="ChEBI" id="CHEBI:18248"/>
    </ligandPart>
</feature>
<dbReference type="PRINTS" id="PR00465">
    <property type="entry name" value="EP450IV"/>
</dbReference>
<keyword evidence="9" id="KW-0812">Transmembrane</keyword>
<dbReference type="Pfam" id="PF00067">
    <property type="entry name" value="p450"/>
    <property type="match status" value="1"/>
</dbReference>
<evidence type="ECO:0000256" key="2">
    <source>
        <dbReference type="ARBA" id="ARBA00010617"/>
    </source>
</evidence>
<keyword evidence="9" id="KW-0472">Membrane</keyword>
<evidence type="ECO:0000256" key="1">
    <source>
        <dbReference type="ARBA" id="ARBA00001971"/>
    </source>
</evidence>
<dbReference type="SUPFAM" id="SSF48264">
    <property type="entry name" value="Cytochrome P450"/>
    <property type="match status" value="1"/>
</dbReference>
<evidence type="ECO:0000313" key="10">
    <source>
        <dbReference type="EMBL" id="KAH6654487.1"/>
    </source>
</evidence>
<dbReference type="GO" id="GO:0004497">
    <property type="term" value="F:monooxygenase activity"/>
    <property type="evidence" value="ECO:0007669"/>
    <property type="project" value="UniProtKB-KW"/>
</dbReference>
<name>A0A9P8UM37_9PEZI</name>
<keyword evidence="11" id="KW-1185">Reference proteome</keyword>
<sequence length="516" mass="58845">MDQLTNFLADRAPIFASVAVLLGAAFLFSTFTFQAKGTDKIPLVGKEFGNAEQRRKAFIANAHGFYAKGYEMYKNVTWRLTGTDEERIVLPRHLLDEARRFSDDHINITKAFDKNNEKRYTGLGAAQSHTDFLIHLIRSDLTRGLNRINTRLTVETARTVVEELGPCEDWTSEIVYQKLLRIVAIISGNIFIGPELCRRDEWTISAITYTVDLFTAIGKLKQWKPWTRPIGQYFIPELKSVREHRRKARAFLKPVIAERRKLMKEGKDLPDDMLQWMMNKTAEFGISDDDLSLIQLNLSLAAIHTTTLTTTLALYDLVVRPDLLQELRNEVKTVLAANDGVLSTHALFDMKLLDSVMKESQRTNPGNLVRFVRYVDKPVTLSDGTHLPVGAMIEAPHANIVQDPQLYSNPETFDAHRFMDLRNGTVEDPMEYRSKEQYQFVTVTKDFMAFGYGRHACPGRFFAANEIKLILARILLDYDIKMPDGITERYPNLNMGLDALPDPTKAILFKKFKTSA</sequence>
<organism evidence="10 11">
    <name type="scientific">Truncatella angustata</name>
    <dbReference type="NCBI Taxonomy" id="152316"/>
    <lineage>
        <taxon>Eukaryota</taxon>
        <taxon>Fungi</taxon>
        <taxon>Dikarya</taxon>
        <taxon>Ascomycota</taxon>
        <taxon>Pezizomycotina</taxon>
        <taxon>Sordariomycetes</taxon>
        <taxon>Xylariomycetidae</taxon>
        <taxon>Amphisphaeriales</taxon>
        <taxon>Sporocadaceae</taxon>
        <taxon>Truncatella</taxon>
    </lineage>
</organism>
<keyword evidence="7 8" id="KW-0349">Heme</keyword>
<evidence type="ECO:0000313" key="11">
    <source>
        <dbReference type="Proteomes" id="UP000758603"/>
    </source>
</evidence>
<dbReference type="GeneID" id="70124835"/>
<keyword evidence="6 8" id="KW-0503">Monooxygenase</keyword>
<evidence type="ECO:0000256" key="3">
    <source>
        <dbReference type="ARBA" id="ARBA00022723"/>
    </source>
</evidence>
<dbReference type="AlphaFoldDB" id="A0A9P8UM37"/>
<dbReference type="RefSeq" id="XP_045958757.1">
    <property type="nucleotide sequence ID" value="XM_046095942.1"/>
</dbReference>
<dbReference type="InterPro" id="IPR036396">
    <property type="entry name" value="Cyt_P450_sf"/>
</dbReference>
<gene>
    <name evidence="10" type="ORF">BKA67DRAFT_280541</name>
</gene>
<dbReference type="GO" id="GO:0016705">
    <property type="term" value="F:oxidoreductase activity, acting on paired donors, with incorporation or reduction of molecular oxygen"/>
    <property type="evidence" value="ECO:0007669"/>
    <property type="project" value="InterPro"/>
</dbReference>
<dbReference type="Gene3D" id="1.10.630.10">
    <property type="entry name" value="Cytochrome P450"/>
    <property type="match status" value="1"/>
</dbReference>
<evidence type="ECO:0000256" key="4">
    <source>
        <dbReference type="ARBA" id="ARBA00023002"/>
    </source>
</evidence>
<comment type="cofactor">
    <cofactor evidence="1 7">
        <name>heme</name>
        <dbReference type="ChEBI" id="CHEBI:30413"/>
    </cofactor>
</comment>
<keyword evidence="9" id="KW-1133">Transmembrane helix</keyword>
<evidence type="ECO:0000256" key="6">
    <source>
        <dbReference type="ARBA" id="ARBA00023033"/>
    </source>
</evidence>
<evidence type="ECO:0000256" key="9">
    <source>
        <dbReference type="SAM" id="Phobius"/>
    </source>
</evidence>
<dbReference type="InterPro" id="IPR001128">
    <property type="entry name" value="Cyt_P450"/>
</dbReference>
<dbReference type="InterPro" id="IPR017972">
    <property type="entry name" value="Cyt_P450_CS"/>
</dbReference>
<dbReference type="GO" id="GO:0020037">
    <property type="term" value="F:heme binding"/>
    <property type="evidence" value="ECO:0007669"/>
    <property type="project" value="InterPro"/>
</dbReference>
<comment type="caution">
    <text evidence="10">The sequence shown here is derived from an EMBL/GenBank/DDBJ whole genome shotgun (WGS) entry which is preliminary data.</text>
</comment>
<keyword evidence="5 7" id="KW-0408">Iron</keyword>
<keyword evidence="3 7" id="KW-0479">Metal-binding</keyword>
<dbReference type="CDD" id="cd11041">
    <property type="entry name" value="CYP503A1-like"/>
    <property type="match status" value="1"/>
</dbReference>
<feature type="transmembrane region" description="Helical" evidence="9">
    <location>
        <begin position="12"/>
        <end position="33"/>
    </location>
</feature>
<dbReference type="Proteomes" id="UP000758603">
    <property type="component" value="Unassembled WGS sequence"/>
</dbReference>
<evidence type="ECO:0000256" key="7">
    <source>
        <dbReference type="PIRSR" id="PIRSR602403-1"/>
    </source>
</evidence>
<evidence type="ECO:0000256" key="5">
    <source>
        <dbReference type="ARBA" id="ARBA00023004"/>
    </source>
</evidence>
<dbReference type="PANTHER" id="PTHR46206:SF7">
    <property type="entry name" value="P450, PUTATIVE (EUROFUNG)-RELATED"/>
    <property type="match status" value="1"/>
</dbReference>
<reference evidence="10" key="1">
    <citation type="journal article" date="2021" name="Nat. Commun.">
        <title>Genetic determinants of endophytism in the Arabidopsis root mycobiome.</title>
        <authorList>
            <person name="Mesny F."/>
            <person name="Miyauchi S."/>
            <person name="Thiergart T."/>
            <person name="Pickel B."/>
            <person name="Atanasova L."/>
            <person name="Karlsson M."/>
            <person name="Huettel B."/>
            <person name="Barry K.W."/>
            <person name="Haridas S."/>
            <person name="Chen C."/>
            <person name="Bauer D."/>
            <person name="Andreopoulos W."/>
            <person name="Pangilinan J."/>
            <person name="LaButti K."/>
            <person name="Riley R."/>
            <person name="Lipzen A."/>
            <person name="Clum A."/>
            <person name="Drula E."/>
            <person name="Henrissat B."/>
            <person name="Kohler A."/>
            <person name="Grigoriev I.V."/>
            <person name="Martin F.M."/>
            <person name="Hacquard S."/>
        </authorList>
    </citation>
    <scope>NUCLEOTIDE SEQUENCE</scope>
    <source>
        <strain evidence="10">MPI-SDFR-AT-0073</strain>
    </source>
</reference>
<dbReference type="EMBL" id="JAGPXC010000004">
    <property type="protein sequence ID" value="KAH6654487.1"/>
    <property type="molecule type" value="Genomic_DNA"/>
</dbReference>
<dbReference type="GO" id="GO:0005506">
    <property type="term" value="F:iron ion binding"/>
    <property type="evidence" value="ECO:0007669"/>
    <property type="project" value="InterPro"/>
</dbReference>
<protein>
    <submittedName>
        <fullName evidence="10">Ent-kaurene oxidase</fullName>
    </submittedName>
</protein>
<proteinExistence type="inferred from homology"/>
<accession>A0A9P8UM37</accession>
<comment type="similarity">
    <text evidence="2 8">Belongs to the cytochrome P450 family.</text>
</comment>
<dbReference type="PANTHER" id="PTHR46206">
    <property type="entry name" value="CYTOCHROME P450"/>
    <property type="match status" value="1"/>
</dbReference>
<dbReference type="InterPro" id="IPR002403">
    <property type="entry name" value="Cyt_P450_E_grp-IV"/>
</dbReference>
<evidence type="ECO:0000256" key="8">
    <source>
        <dbReference type="RuleBase" id="RU000461"/>
    </source>
</evidence>
<dbReference type="PROSITE" id="PS00086">
    <property type="entry name" value="CYTOCHROME_P450"/>
    <property type="match status" value="1"/>
</dbReference>